<sequence length="157" mass="16645">MVQGSTVRANKTWRNTGGAGFRDIYAAYGTGETRETFVTEFGGITTGQHCAAGAQVTTPVDCQVPAGAPLGLRNALVGVGKYNPTIGSMTFDDYEIVPDAIEVLPGLPPQGAVFEIQDFRCTPSQACAVSSGETPTDYVNVLFDIVNVGDESWLVYE</sequence>
<organism evidence="1">
    <name type="scientific">marine sediment metagenome</name>
    <dbReference type="NCBI Taxonomy" id="412755"/>
    <lineage>
        <taxon>unclassified sequences</taxon>
        <taxon>metagenomes</taxon>
        <taxon>ecological metagenomes</taxon>
    </lineage>
</organism>
<feature type="non-terminal residue" evidence="1">
    <location>
        <position position="157"/>
    </location>
</feature>
<gene>
    <name evidence="1" type="ORF">S12H4_45467</name>
</gene>
<accession>X1V916</accession>
<reference evidence="1" key="1">
    <citation type="journal article" date="2014" name="Front. Microbiol.">
        <title>High frequency of phylogenetically diverse reductive dehalogenase-homologous genes in deep subseafloor sedimentary metagenomes.</title>
        <authorList>
            <person name="Kawai M."/>
            <person name="Futagami T."/>
            <person name="Toyoda A."/>
            <person name="Takaki Y."/>
            <person name="Nishi S."/>
            <person name="Hori S."/>
            <person name="Arai W."/>
            <person name="Tsubouchi T."/>
            <person name="Morono Y."/>
            <person name="Uchiyama I."/>
            <person name="Ito T."/>
            <person name="Fujiyama A."/>
            <person name="Inagaki F."/>
            <person name="Takami H."/>
        </authorList>
    </citation>
    <scope>NUCLEOTIDE SEQUENCE</scope>
    <source>
        <strain evidence="1">Expedition CK06-06</strain>
    </source>
</reference>
<dbReference type="EMBL" id="BARW01028115">
    <property type="protein sequence ID" value="GAJ09401.1"/>
    <property type="molecule type" value="Genomic_DNA"/>
</dbReference>
<comment type="caution">
    <text evidence="1">The sequence shown here is derived from an EMBL/GenBank/DDBJ whole genome shotgun (WGS) entry which is preliminary data.</text>
</comment>
<proteinExistence type="predicted"/>
<dbReference type="AlphaFoldDB" id="X1V916"/>
<name>X1V916_9ZZZZ</name>
<evidence type="ECO:0000313" key="1">
    <source>
        <dbReference type="EMBL" id="GAJ09401.1"/>
    </source>
</evidence>
<protein>
    <submittedName>
        <fullName evidence="1">Uncharacterized protein</fullName>
    </submittedName>
</protein>